<dbReference type="RefSeq" id="WP_272444818.1">
    <property type="nucleotide sequence ID" value="NZ_JAMQKC010000002.1"/>
</dbReference>
<protein>
    <submittedName>
        <fullName evidence="2">Na-translocating system protein MpsC family protein</fullName>
    </submittedName>
</protein>
<evidence type="ECO:0000313" key="3">
    <source>
        <dbReference type="Proteomes" id="UP001145069"/>
    </source>
</evidence>
<evidence type="ECO:0000259" key="1">
    <source>
        <dbReference type="Pfam" id="PF10057"/>
    </source>
</evidence>
<accession>A0A9X3WB72</accession>
<comment type="caution">
    <text evidence="2">The sequence shown here is derived from an EMBL/GenBank/DDBJ whole genome shotgun (WGS) entry which is preliminary data.</text>
</comment>
<gene>
    <name evidence="2" type="ORF">NC799_02830</name>
</gene>
<name>A0A9X3WB72_9BACI</name>
<keyword evidence="3" id="KW-1185">Reference proteome</keyword>
<reference evidence="2" key="1">
    <citation type="submission" date="2022-06" db="EMBL/GenBank/DDBJ databases">
        <title>Aquibacillus sp. a new bacterium isolated from soil saline samples.</title>
        <authorList>
            <person name="Galisteo C."/>
            <person name="De La Haba R."/>
            <person name="Sanchez-Porro C."/>
            <person name="Ventosa A."/>
        </authorList>
    </citation>
    <scope>NUCLEOTIDE SEQUENCE</scope>
    <source>
        <strain evidence="2">3ASR75-54</strain>
    </source>
</reference>
<proteinExistence type="predicted"/>
<dbReference type="InterPro" id="IPR018745">
    <property type="entry name" value="MpsC"/>
</dbReference>
<sequence length="126" mass="14851">MKTKEIENELSNLFSKYYKEVTGRGPIDISTNIVGHTIYMKMNCSFTLLEKSMYQFIIDHNGMQVSNTRLLEEGKKITNKLLEDFGFPINTEDTLVFPDIEREYVYLILILNENLEKEIRKLYEGR</sequence>
<dbReference type="Proteomes" id="UP001145069">
    <property type="component" value="Unassembled WGS sequence"/>
</dbReference>
<evidence type="ECO:0000313" key="2">
    <source>
        <dbReference type="EMBL" id="MDC3415842.1"/>
    </source>
</evidence>
<dbReference type="EMBL" id="JAMQKC010000002">
    <property type="protein sequence ID" value="MDC3415842.1"/>
    <property type="molecule type" value="Genomic_DNA"/>
</dbReference>
<feature type="domain" description="Na+-translocating membrane potential-generating system MpsC" evidence="1">
    <location>
        <begin position="3"/>
        <end position="82"/>
    </location>
</feature>
<dbReference type="AlphaFoldDB" id="A0A9X3WB72"/>
<organism evidence="2 3">
    <name type="scientific">Aquibacillus salsiterrae</name>
    <dbReference type="NCBI Taxonomy" id="2950439"/>
    <lineage>
        <taxon>Bacteria</taxon>
        <taxon>Bacillati</taxon>
        <taxon>Bacillota</taxon>
        <taxon>Bacilli</taxon>
        <taxon>Bacillales</taxon>
        <taxon>Bacillaceae</taxon>
        <taxon>Aquibacillus</taxon>
    </lineage>
</organism>
<dbReference type="Pfam" id="PF10057">
    <property type="entry name" value="MpsC"/>
    <property type="match status" value="1"/>
</dbReference>